<evidence type="ECO:0000256" key="5">
    <source>
        <dbReference type="ARBA" id="ARBA00023242"/>
    </source>
</evidence>
<evidence type="ECO:0000256" key="3">
    <source>
        <dbReference type="ARBA" id="ARBA00023125"/>
    </source>
</evidence>
<keyword evidence="2" id="KW-0805">Transcription regulation</keyword>
<evidence type="ECO:0000256" key="1">
    <source>
        <dbReference type="ARBA" id="ARBA00004123"/>
    </source>
</evidence>
<name>A0A9W9PW15_9EURO</name>
<reference evidence="6" key="2">
    <citation type="journal article" date="2023" name="IMA Fungus">
        <title>Comparative genomic study of the Penicillium genus elucidates a diverse pangenome and 15 lateral gene transfer events.</title>
        <authorList>
            <person name="Petersen C."/>
            <person name="Sorensen T."/>
            <person name="Nielsen M.R."/>
            <person name="Sondergaard T.E."/>
            <person name="Sorensen J.L."/>
            <person name="Fitzpatrick D.A."/>
            <person name="Frisvad J.C."/>
            <person name="Nielsen K.L."/>
        </authorList>
    </citation>
    <scope>NUCLEOTIDE SEQUENCE</scope>
    <source>
        <strain evidence="6">IBT 21472</strain>
    </source>
</reference>
<dbReference type="AlphaFoldDB" id="A0A9W9PW15"/>
<proteinExistence type="predicted"/>
<protein>
    <recommendedName>
        <fullName evidence="8">Transcription factor domain-containing protein</fullName>
    </recommendedName>
</protein>
<dbReference type="GO" id="GO:0005634">
    <property type="term" value="C:nucleus"/>
    <property type="evidence" value="ECO:0007669"/>
    <property type="project" value="UniProtKB-SubCell"/>
</dbReference>
<dbReference type="PANTHER" id="PTHR31845">
    <property type="entry name" value="FINGER DOMAIN PROTEIN, PUTATIVE-RELATED"/>
    <property type="match status" value="1"/>
</dbReference>
<keyword evidence="5" id="KW-0539">Nucleus</keyword>
<evidence type="ECO:0000313" key="6">
    <source>
        <dbReference type="EMBL" id="KAJ5311519.1"/>
    </source>
</evidence>
<dbReference type="InterPro" id="IPR051089">
    <property type="entry name" value="prtT"/>
</dbReference>
<dbReference type="CDD" id="cd12148">
    <property type="entry name" value="fungal_TF_MHR"/>
    <property type="match status" value="1"/>
</dbReference>
<evidence type="ECO:0000256" key="2">
    <source>
        <dbReference type="ARBA" id="ARBA00023015"/>
    </source>
</evidence>
<keyword evidence="3" id="KW-0238">DNA-binding</keyword>
<accession>A0A9W9PW15</accession>
<comment type="subcellular location">
    <subcellularLocation>
        <location evidence="1">Nucleus</location>
    </subcellularLocation>
</comment>
<keyword evidence="7" id="KW-1185">Reference proteome</keyword>
<dbReference type="Proteomes" id="UP001147746">
    <property type="component" value="Unassembled WGS sequence"/>
</dbReference>
<comment type="caution">
    <text evidence="6">The sequence shown here is derived from an EMBL/GenBank/DDBJ whole genome shotgun (WGS) entry which is preliminary data.</text>
</comment>
<keyword evidence="4" id="KW-0804">Transcription</keyword>
<sequence>MASGAAAMALRESFGDRKIPEISRKITACVACRKLKNEVSGKLFTSSYTFDDVRALCVGTLWLPEVSKALNGLAVRIATELDLHRSITKMPHTKRACYDRTRLYFLVYLSDHHCFLTHGKPPLTRDFHSLKSPRAFLESRFSSPSDMILISQVELWSINSQVFDTFGADTDNCVDSHKLAQISCLEDSYKQCRGYWLGTMDFDTRDHFAGRMFDFYFHSAKFYLFSHVFRGQSELSTEALRDVEHYALRALEHALSIVCFVSCETRECLQQLPYYIGAVTAFASVCLVKASSQKRDIICNKEGEDIITHLHRLVQVLHPPPGETQSSHPLLGIAKGLDTAMHSAGAHQFDHNQHSLPDFNGLFEFDFALDGLDIFNVDSTELSTAGTTGTFPLSERE</sequence>
<gene>
    <name evidence="6" type="ORF">N7476_007379</name>
</gene>
<evidence type="ECO:0000313" key="7">
    <source>
        <dbReference type="Proteomes" id="UP001147746"/>
    </source>
</evidence>
<dbReference type="GO" id="GO:0000976">
    <property type="term" value="F:transcription cis-regulatory region binding"/>
    <property type="evidence" value="ECO:0007669"/>
    <property type="project" value="TreeGrafter"/>
</dbReference>
<organism evidence="6 7">
    <name type="scientific">Penicillium atrosanguineum</name>
    <dbReference type="NCBI Taxonomy" id="1132637"/>
    <lineage>
        <taxon>Eukaryota</taxon>
        <taxon>Fungi</taxon>
        <taxon>Dikarya</taxon>
        <taxon>Ascomycota</taxon>
        <taxon>Pezizomycotina</taxon>
        <taxon>Eurotiomycetes</taxon>
        <taxon>Eurotiomycetidae</taxon>
        <taxon>Eurotiales</taxon>
        <taxon>Aspergillaceae</taxon>
        <taxon>Penicillium</taxon>
    </lineage>
</organism>
<evidence type="ECO:0008006" key="8">
    <source>
        <dbReference type="Google" id="ProtNLM"/>
    </source>
</evidence>
<evidence type="ECO:0000256" key="4">
    <source>
        <dbReference type="ARBA" id="ARBA00023163"/>
    </source>
</evidence>
<reference evidence="6" key="1">
    <citation type="submission" date="2022-12" db="EMBL/GenBank/DDBJ databases">
        <authorList>
            <person name="Petersen C."/>
        </authorList>
    </citation>
    <scope>NUCLEOTIDE SEQUENCE</scope>
    <source>
        <strain evidence="6">IBT 21472</strain>
    </source>
</reference>
<dbReference type="EMBL" id="JAPZBO010000007">
    <property type="protein sequence ID" value="KAJ5311519.1"/>
    <property type="molecule type" value="Genomic_DNA"/>
</dbReference>
<dbReference type="PANTHER" id="PTHR31845:SF17">
    <property type="entry name" value="ZN(II)2CYS6 TRANSCRIPTION FACTOR (EUROFUNG)"/>
    <property type="match status" value="1"/>
</dbReference>
<dbReference type="GO" id="GO:0000981">
    <property type="term" value="F:DNA-binding transcription factor activity, RNA polymerase II-specific"/>
    <property type="evidence" value="ECO:0007669"/>
    <property type="project" value="TreeGrafter"/>
</dbReference>